<dbReference type="AlphaFoldDB" id="A0AAW0Y485"/>
<evidence type="ECO:0000313" key="7">
    <source>
        <dbReference type="Proteomes" id="UP001445076"/>
    </source>
</evidence>
<dbReference type="InterPro" id="IPR001611">
    <property type="entry name" value="Leu-rich_rpt"/>
</dbReference>
<keyword evidence="7" id="KW-1185">Reference proteome</keyword>
<evidence type="ECO:0000256" key="2">
    <source>
        <dbReference type="ARBA" id="ARBA00022737"/>
    </source>
</evidence>
<evidence type="ECO:0000256" key="5">
    <source>
        <dbReference type="SAM" id="SignalP"/>
    </source>
</evidence>
<dbReference type="PANTHER" id="PTHR45617">
    <property type="entry name" value="LEUCINE RICH REPEAT FAMILY PROTEIN"/>
    <property type="match status" value="1"/>
</dbReference>
<evidence type="ECO:0000256" key="1">
    <source>
        <dbReference type="ARBA" id="ARBA00022614"/>
    </source>
</evidence>
<protein>
    <submittedName>
        <fullName evidence="6">Uncharacterized protein</fullName>
    </submittedName>
</protein>
<feature type="chain" id="PRO_5044717516" evidence="5">
    <location>
        <begin position="26"/>
        <end position="661"/>
    </location>
</feature>
<proteinExistence type="predicted"/>
<evidence type="ECO:0000256" key="3">
    <source>
        <dbReference type="SAM" id="MobiDB-lite"/>
    </source>
</evidence>
<dbReference type="InterPro" id="IPR032675">
    <property type="entry name" value="LRR_dom_sf"/>
</dbReference>
<dbReference type="Pfam" id="PF13855">
    <property type="entry name" value="LRR_8"/>
    <property type="match status" value="1"/>
</dbReference>
<sequence>MPPFPLCSRVWAWLLGAALLQVAYSEVIPPTTAHATTPSNITKILDDSNTVADDSASDTTTMLILTTGTESPRLVTMKPPPLQRSTESPRLKVSTRPSRLEVSTERNVTQVNIICPSGPRLFPGIPGSQGHVTTPDANDADAYATTTLVTPAVSGRGVEVDLSQLECGGGNQLVVDVEGCGHVGVGGGVPEWAEGLTLAIKGSLVLKPGWWGETLTLREMWMRVASGVDGEEEGGLCETLPPSLEMLDISHTPMETLTLKASCAPPALQRLEASHAALLRLALCAPSLVTLHVSGNEVGGGMQWAACDGGVASVEYLQANGNQLTAASTCGWGSLRNLDLRHNLLAGLDLASCPPANLTHLTAAHNYLATPPTLPPALLQLDLSHNLLTTFPILTHALMEVDLSHNKVVEVGKSTFKRARKLLHLNLAFNRLTQLHERDFVGLRTLRTLDVSHNRLLHIAPATFNHLHNLRRLHLHKNRLVDLDARDLATLKVHTHVTVHDNPWACSCQLLADLSNLQACPTCQQESVALECRERGTWTPAKTLLHSCLQAVQEVTQWHGDDKSDEDLSEEEPETLAGGGKGNPKVVMVVPGLVVLLLVAITALLSYRLYHRHRHAITSRLAPFCGFCGHCAPNSINNNHHNHQRDQLSQIGNDSDTETEL</sequence>
<name>A0AAW0Y485_CHEQU</name>
<dbReference type="PROSITE" id="PS51450">
    <property type="entry name" value="LRR"/>
    <property type="match status" value="2"/>
</dbReference>
<dbReference type="PANTHER" id="PTHR45617:SF169">
    <property type="entry name" value="LRRCT DOMAIN-CONTAINING PROTEIN"/>
    <property type="match status" value="1"/>
</dbReference>
<dbReference type="Gene3D" id="3.80.10.10">
    <property type="entry name" value="Ribonuclease Inhibitor"/>
    <property type="match status" value="2"/>
</dbReference>
<dbReference type="SMART" id="SM00369">
    <property type="entry name" value="LRR_TYP"/>
    <property type="match status" value="5"/>
</dbReference>
<keyword evidence="4" id="KW-0472">Membrane</keyword>
<evidence type="ECO:0000256" key="4">
    <source>
        <dbReference type="SAM" id="Phobius"/>
    </source>
</evidence>
<keyword evidence="4" id="KW-1133">Transmembrane helix</keyword>
<evidence type="ECO:0000313" key="6">
    <source>
        <dbReference type="EMBL" id="KAK8751646.1"/>
    </source>
</evidence>
<dbReference type="EMBL" id="JARKIK010000005">
    <property type="protein sequence ID" value="KAK8751647.1"/>
    <property type="molecule type" value="Genomic_DNA"/>
</dbReference>
<keyword evidence="5" id="KW-0732">Signal</keyword>
<dbReference type="EMBL" id="JARKIK010000005">
    <property type="protein sequence ID" value="KAK8751646.1"/>
    <property type="molecule type" value="Genomic_DNA"/>
</dbReference>
<feature type="transmembrane region" description="Helical" evidence="4">
    <location>
        <begin position="586"/>
        <end position="610"/>
    </location>
</feature>
<keyword evidence="2" id="KW-0677">Repeat</keyword>
<reference evidence="6" key="2">
    <citation type="submission" date="2024-01" db="EMBL/GenBank/DDBJ databases">
        <authorList>
            <person name="He J."/>
            <person name="Wang M."/>
            <person name="Zheng J."/>
            <person name="Liu Z."/>
        </authorList>
    </citation>
    <scope>NUCLEOTIDE SEQUENCE</scope>
    <source>
        <strain evidence="6">ZL_2023a</strain>
        <tissue evidence="6">Muscle</tissue>
    </source>
</reference>
<dbReference type="EMBL" id="JARKIK010000005">
    <property type="protein sequence ID" value="KAK8751645.1"/>
    <property type="molecule type" value="Genomic_DNA"/>
</dbReference>
<dbReference type="InterPro" id="IPR003591">
    <property type="entry name" value="Leu-rich_rpt_typical-subtyp"/>
</dbReference>
<reference evidence="6 7" key="1">
    <citation type="journal article" date="2024" name="BMC Genomics">
        <title>Genome assembly of redclaw crayfish (Cherax quadricarinatus) provides insights into its immune adaptation and hypoxia tolerance.</title>
        <authorList>
            <person name="Liu Z."/>
            <person name="Zheng J."/>
            <person name="Li H."/>
            <person name="Fang K."/>
            <person name="Wang S."/>
            <person name="He J."/>
            <person name="Zhou D."/>
            <person name="Weng S."/>
            <person name="Chi M."/>
            <person name="Gu Z."/>
            <person name="He J."/>
            <person name="Li F."/>
            <person name="Wang M."/>
        </authorList>
    </citation>
    <scope>NUCLEOTIDE SEQUENCE [LARGE SCALE GENOMIC DNA]</scope>
    <source>
        <strain evidence="6">ZL_2023a</strain>
    </source>
</reference>
<gene>
    <name evidence="6" type="ORF">OTU49_009547</name>
</gene>
<accession>A0AAW0Y485</accession>
<comment type="caution">
    <text evidence="6">The sequence shown here is derived from an EMBL/GenBank/DDBJ whole genome shotgun (WGS) entry which is preliminary data.</text>
</comment>
<keyword evidence="4" id="KW-0812">Transmembrane</keyword>
<feature type="region of interest" description="Disordered" evidence="3">
    <location>
        <begin position="560"/>
        <end position="582"/>
    </location>
</feature>
<feature type="signal peptide" evidence="5">
    <location>
        <begin position="1"/>
        <end position="25"/>
    </location>
</feature>
<keyword evidence="1" id="KW-0433">Leucine-rich repeat</keyword>
<dbReference type="Proteomes" id="UP001445076">
    <property type="component" value="Unassembled WGS sequence"/>
</dbReference>
<organism evidence="6 7">
    <name type="scientific">Cherax quadricarinatus</name>
    <name type="common">Australian red claw crayfish</name>
    <dbReference type="NCBI Taxonomy" id="27406"/>
    <lineage>
        <taxon>Eukaryota</taxon>
        <taxon>Metazoa</taxon>
        <taxon>Ecdysozoa</taxon>
        <taxon>Arthropoda</taxon>
        <taxon>Crustacea</taxon>
        <taxon>Multicrustacea</taxon>
        <taxon>Malacostraca</taxon>
        <taxon>Eumalacostraca</taxon>
        <taxon>Eucarida</taxon>
        <taxon>Decapoda</taxon>
        <taxon>Pleocyemata</taxon>
        <taxon>Astacidea</taxon>
        <taxon>Parastacoidea</taxon>
        <taxon>Parastacidae</taxon>
        <taxon>Cherax</taxon>
    </lineage>
</organism>
<feature type="compositionally biased region" description="Acidic residues" evidence="3">
    <location>
        <begin position="563"/>
        <end position="574"/>
    </location>
</feature>
<dbReference type="SUPFAM" id="SSF52058">
    <property type="entry name" value="L domain-like"/>
    <property type="match status" value="1"/>
</dbReference>